<keyword evidence="4" id="KW-0488">Methylation</keyword>
<dbReference type="SMART" id="SM00174">
    <property type="entry name" value="RHO"/>
    <property type="match status" value="1"/>
</dbReference>
<evidence type="ECO:0000256" key="4">
    <source>
        <dbReference type="ARBA" id="ARBA00022481"/>
    </source>
</evidence>
<dbReference type="GO" id="GO:0005886">
    <property type="term" value="C:plasma membrane"/>
    <property type="evidence" value="ECO:0007669"/>
    <property type="project" value="UniProtKB-SubCell"/>
</dbReference>
<dbReference type="Gene3D" id="3.40.50.300">
    <property type="entry name" value="P-loop containing nucleotide triphosphate hydrolases"/>
    <property type="match status" value="1"/>
</dbReference>
<dbReference type="VEuPathDB" id="FungiDB:AMAG_11078"/>
<dbReference type="InterPro" id="IPR027417">
    <property type="entry name" value="P-loop_NTPase"/>
</dbReference>
<evidence type="ECO:0000256" key="3">
    <source>
        <dbReference type="ARBA" id="ARBA00022475"/>
    </source>
</evidence>
<dbReference type="FunFam" id="3.40.50.300:FF:000983">
    <property type="entry name" value="Rho family GTPase"/>
    <property type="match status" value="1"/>
</dbReference>
<evidence type="ECO:0000256" key="2">
    <source>
        <dbReference type="ARBA" id="ARBA00010142"/>
    </source>
</evidence>
<reference evidence="10 11" key="1">
    <citation type="submission" date="2009-11" db="EMBL/GenBank/DDBJ databases">
        <title>Annotation of Allomyces macrogynus ATCC 38327.</title>
        <authorList>
            <consortium name="The Broad Institute Genome Sequencing Platform"/>
            <person name="Russ C."/>
            <person name="Cuomo C."/>
            <person name="Burger G."/>
            <person name="Gray M.W."/>
            <person name="Holland P.W.H."/>
            <person name="King N."/>
            <person name="Lang F.B.F."/>
            <person name="Roger A.J."/>
            <person name="Ruiz-Trillo I."/>
            <person name="Young S.K."/>
            <person name="Zeng Q."/>
            <person name="Gargeya S."/>
            <person name="Fitzgerald M."/>
            <person name="Haas B."/>
            <person name="Abouelleil A."/>
            <person name="Alvarado L."/>
            <person name="Arachchi H.M."/>
            <person name="Berlin A."/>
            <person name="Chapman S.B."/>
            <person name="Gearin G."/>
            <person name="Goldberg J."/>
            <person name="Griggs A."/>
            <person name="Gujja S."/>
            <person name="Hansen M."/>
            <person name="Heiman D."/>
            <person name="Howarth C."/>
            <person name="Larimer J."/>
            <person name="Lui A."/>
            <person name="MacDonald P.J.P."/>
            <person name="McCowen C."/>
            <person name="Montmayeur A."/>
            <person name="Murphy C."/>
            <person name="Neiman D."/>
            <person name="Pearson M."/>
            <person name="Priest M."/>
            <person name="Roberts A."/>
            <person name="Saif S."/>
            <person name="Shea T."/>
            <person name="Sisk P."/>
            <person name="Stolte C."/>
            <person name="Sykes S."/>
            <person name="Wortman J."/>
            <person name="Nusbaum C."/>
            <person name="Birren B."/>
        </authorList>
    </citation>
    <scope>NUCLEOTIDE SEQUENCE [LARGE SCALE GENOMIC DNA]</scope>
    <source>
        <strain evidence="10 11">ATCC 38327</strain>
    </source>
</reference>
<gene>
    <name evidence="10" type="ORF">AMAG_11078</name>
</gene>
<evidence type="ECO:0000256" key="6">
    <source>
        <dbReference type="ARBA" id="ARBA00023134"/>
    </source>
</evidence>
<dbReference type="OMA" id="RVEEHWI"/>
<dbReference type="GO" id="GO:0000935">
    <property type="term" value="C:division septum"/>
    <property type="evidence" value="ECO:0007669"/>
    <property type="project" value="EnsemblFungi"/>
</dbReference>
<keyword evidence="6" id="KW-0342">GTP-binding</keyword>
<dbReference type="InterPro" id="IPR003578">
    <property type="entry name" value="Small_GTPase_Rho"/>
</dbReference>
<reference evidence="11" key="2">
    <citation type="submission" date="2009-11" db="EMBL/GenBank/DDBJ databases">
        <title>The Genome Sequence of Allomyces macrogynus strain ATCC 38327.</title>
        <authorList>
            <consortium name="The Broad Institute Genome Sequencing Platform"/>
            <person name="Russ C."/>
            <person name="Cuomo C."/>
            <person name="Shea T."/>
            <person name="Young S.K."/>
            <person name="Zeng Q."/>
            <person name="Koehrsen M."/>
            <person name="Haas B."/>
            <person name="Borodovsky M."/>
            <person name="Guigo R."/>
            <person name="Alvarado L."/>
            <person name="Berlin A."/>
            <person name="Borenstein D."/>
            <person name="Chen Z."/>
            <person name="Engels R."/>
            <person name="Freedman E."/>
            <person name="Gellesch M."/>
            <person name="Goldberg J."/>
            <person name="Griggs A."/>
            <person name="Gujja S."/>
            <person name="Heiman D."/>
            <person name="Hepburn T."/>
            <person name="Howarth C."/>
            <person name="Jen D."/>
            <person name="Larson L."/>
            <person name="Lewis B."/>
            <person name="Mehta T."/>
            <person name="Park D."/>
            <person name="Pearson M."/>
            <person name="Roberts A."/>
            <person name="Saif S."/>
            <person name="Shenoy N."/>
            <person name="Sisk P."/>
            <person name="Stolte C."/>
            <person name="Sykes S."/>
            <person name="Walk T."/>
            <person name="White J."/>
            <person name="Yandava C."/>
            <person name="Burger G."/>
            <person name="Gray M.W."/>
            <person name="Holland P.W.H."/>
            <person name="King N."/>
            <person name="Lang F.B.F."/>
            <person name="Roger A.J."/>
            <person name="Ruiz-Trillo I."/>
            <person name="Lander E."/>
            <person name="Nusbaum C."/>
        </authorList>
    </citation>
    <scope>NUCLEOTIDE SEQUENCE [LARGE SCALE GENOMIC DNA]</scope>
    <source>
        <strain evidence="11">ATCC 38327</strain>
    </source>
</reference>
<dbReference type="GO" id="GO:0090338">
    <property type="term" value="P:positive regulation of formin-nucleated actin cable assembly"/>
    <property type="evidence" value="ECO:0007669"/>
    <property type="project" value="EnsemblFungi"/>
</dbReference>
<evidence type="ECO:0000313" key="10">
    <source>
        <dbReference type="EMBL" id="KNE65453.1"/>
    </source>
</evidence>
<name>A0A0L0SSF2_ALLM3</name>
<keyword evidence="8" id="KW-0449">Lipoprotein</keyword>
<dbReference type="GO" id="GO:0030011">
    <property type="term" value="P:maintenance of cell polarity"/>
    <property type="evidence" value="ECO:0007669"/>
    <property type="project" value="EnsemblFungi"/>
</dbReference>
<dbReference type="GO" id="GO:0007264">
    <property type="term" value="P:small GTPase-mediated signal transduction"/>
    <property type="evidence" value="ECO:0007669"/>
    <property type="project" value="InterPro"/>
</dbReference>
<organism evidence="10 11">
    <name type="scientific">Allomyces macrogynus (strain ATCC 38327)</name>
    <name type="common">Allomyces javanicus var. macrogynus</name>
    <dbReference type="NCBI Taxonomy" id="578462"/>
    <lineage>
        <taxon>Eukaryota</taxon>
        <taxon>Fungi</taxon>
        <taxon>Fungi incertae sedis</taxon>
        <taxon>Blastocladiomycota</taxon>
        <taxon>Blastocladiomycetes</taxon>
        <taxon>Blastocladiales</taxon>
        <taxon>Blastocladiaceae</taxon>
        <taxon>Allomyces</taxon>
    </lineage>
</organism>
<dbReference type="PROSITE" id="PS51419">
    <property type="entry name" value="RAB"/>
    <property type="match status" value="1"/>
</dbReference>
<dbReference type="NCBIfam" id="TIGR00231">
    <property type="entry name" value="small_GTP"/>
    <property type="match status" value="1"/>
</dbReference>
<keyword evidence="3" id="KW-1003">Cell membrane</keyword>
<dbReference type="GO" id="GO:0000917">
    <property type="term" value="P:division septum assembly"/>
    <property type="evidence" value="ECO:0007669"/>
    <property type="project" value="EnsemblFungi"/>
</dbReference>
<dbReference type="GO" id="GO:0005938">
    <property type="term" value="C:cell cortex"/>
    <property type="evidence" value="ECO:0007669"/>
    <property type="project" value="EnsemblFungi"/>
</dbReference>
<sequence length="212" mass="23936">MSDERKAVFIGDGATGKSALLMTHCEKRFPMEYVPTVFETHNINIAYRPDSSKQCALSLWDTAGQEEYDRLRPLSYPDANVIVICFKLAGATARHSYNSVMNKWWPEARHFCPKTPLVLVGTQCDVRDEYERMPEDQARALGDREMIVIDPEEGESMRRAIKAAMYIETSAKTMTPEELEGVFQKIASVAMGEDKSGVAQLLRKPAKHCIIM</sequence>
<dbReference type="OrthoDB" id="5517184at2759"/>
<evidence type="ECO:0000256" key="5">
    <source>
        <dbReference type="ARBA" id="ARBA00022741"/>
    </source>
</evidence>
<accession>A0A0L0SSF2</accession>
<dbReference type="PRINTS" id="PR00449">
    <property type="entry name" value="RASTRNSFRMNG"/>
</dbReference>
<proteinExistence type="inferred from homology"/>
<evidence type="ECO:0000313" key="11">
    <source>
        <dbReference type="Proteomes" id="UP000054350"/>
    </source>
</evidence>
<dbReference type="Pfam" id="PF00071">
    <property type="entry name" value="Ras"/>
    <property type="match status" value="1"/>
</dbReference>
<dbReference type="SMART" id="SM00173">
    <property type="entry name" value="RAS"/>
    <property type="match status" value="1"/>
</dbReference>
<dbReference type="GO" id="GO:0005525">
    <property type="term" value="F:GTP binding"/>
    <property type="evidence" value="ECO:0007669"/>
    <property type="project" value="UniProtKB-KW"/>
</dbReference>
<keyword evidence="11" id="KW-1185">Reference proteome</keyword>
<dbReference type="PANTHER" id="PTHR24072">
    <property type="entry name" value="RHO FAMILY GTPASE"/>
    <property type="match status" value="1"/>
</dbReference>
<dbReference type="InterPro" id="IPR001806">
    <property type="entry name" value="Small_GTPase"/>
</dbReference>
<comment type="subcellular location">
    <subcellularLocation>
        <location evidence="1">Cell membrane</location>
        <topology evidence="1">Lipid-anchor</topology>
        <orientation evidence="1">Cytoplasmic side</orientation>
    </subcellularLocation>
</comment>
<dbReference type="PROSITE" id="PS51421">
    <property type="entry name" value="RAS"/>
    <property type="match status" value="1"/>
</dbReference>
<dbReference type="eggNOG" id="KOG0393">
    <property type="taxonomic scope" value="Eukaryota"/>
</dbReference>
<evidence type="ECO:0000256" key="8">
    <source>
        <dbReference type="ARBA" id="ARBA00023288"/>
    </source>
</evidence>
<dbReference type="SUPFAM" id="SSF52540">
    <property type="entry name" value="P-loop containing nucleoside triphosphate hydrolases"/>
    <property type="match status" value="1"/>
</dbReference>
<keyword evidence="7" id="KW-0472">Membrane</keyword>
<dbReference type="GO" id="GO:0003924">
    <property type="term" value="F:GTPase activity"/>
    <property type="evidence" value="ECO:0007669"/>
    <property type="project" value="EnsemblFungi"/>
</dbReference>
<evidence type="ECO:0000256" key="9">
    <source>
        <dbReference type="ARBA" id="ARBA00023289"/>
    </source>
</evidence>
<keyword evidence="9" id="KW-0636">Prenylation</keyword>
<evidence type="ECO:0000256" key="1">
    <source>
        <dbReference type="ARBA" id="ARBA00004342"/>
    </source>
</evidence>
<dbReference type="SMART" id="SM00175">
    <property type="entry name" value="RAB"/>
    <property type="match status" value="1"/>
</dbReference>
<evidence type="ECO:0000256" key="7">
    <source>
        <dbReference type="ARBA" id="ARBA00023136"/>
    </source>
</evidence>
<keyword evidence="5" id="KW-0547">Nucleotide-binding</keyword>
<dbReference type="GO" id="GO:0000131">
    <property type="term" value="C:incipient cellular bud site"/>
    <property type="evidence" value="ECO:0007669"/>
    <property type="project" value="EnsemblFungi"/>
</dbReference>
<dbReference type="GO" id="GO:0005935">
    <property type="term" value="C:cellular bud neck"/>
    <property type="evidence" value="ECO:0007669"/>
    <property type="project" value="EnsemblFungi"/>
</dbReference>
<dbReference type="EMBL" id="GG745347">
    <property type="protein sequence ID" value="KNE65453.1"/>
    <property type="molecule type" value="Genomic_DNA"/>
</dbReference>
<protein>
    <submittedName>
        <fullName evidence="10">Small GTP-binding protein domain</fullName>
    </submittedName>
</protein>
<dbReference type="PROSITE" id="PS51420">
    <property type="entry name" value="RHO"/>
    <property type="match status" value="1"/>
</dbReference>
<dbReference type="STRING" id="578462.A0A0L0SSF2"/>
<dbReference type="InterPro" id="IPR005225">
    <property type="entry name" value="Small_GTP-bd"/>
</dbReference>
<comment type="similarity">
    <text evidence="2">Belongs to the small GTPase superfamily. Rho family.</text>
</comment>
<dbReference type="Proteomes" id="UP000054350">
    <property type="component" value="Unassembled WGS sequence"/>
</dbReference>
<dbReference type="AlphaFoldDB" id="A0A0L0SSF2"/>